<organism evidence="3 4">
    <name type="scientific">Devosia nitrariae</name>
    <dbReference type="NCBI Taxonomy" id="2071872"/>
    <lineage>
        <taxon>Bacteria</taxon>
        <taxon>Pseudomonadati</taxon>
        <taxon>Pseudomonadota</taxon>
        <taxon>Alphaproteobacteria</taxon>
        <taxon>Hyphomicrobiales</taxon>
        <taxon>Devosiaceae</taxon>
        <taxon>Devosia</taxon>
    </lineage>
</organism>
<dbReference type="NCBIfam" id="NF009232">
    <property type="entry name" value="PRK12582.1"/>
    <property type="match status" value="1"/>
</dbReference>
<sequence>MIAEQGLKLRPVRMGSMLAEAETRADGTIYVRSTEPLGPYPRTMTDRLAHWARETPDAIFIADRGGNGGWRTITYGEANRLIHGLAQAMLEARLSPDHPLLILSGNEIEHALLGYAAMLVGVPHAPLSPAYCLVSKDFAKLKHIAALLEPGMVYASDGAKFGPALAAAIDPAIPLVVRRNPPEGRPTQLFDDVVNTPPTAAVSAANAAVTPDTIAKFLFTSGSTGMPKAVITTQRMLTCNQQMIRTALPFLADTPPVLVDWMPWNHVAGGSHNLGIALYNGGSFYVDDGAATPEGIRRTAGNLTEIAPTVYFNVPKGYELLVEHLVANEALRTNFFSRLSLLQYAGASLSQHVWDGLDTAARLATGERIMIITGYGSTETAPFAFTTTWPVDRAGLVGLPAAGMEVKLVPNAEKLELRLKGPNVTPGYWKAPDKSAECFDEEGFYKIGDALKFAEPGNLARGFLFDGRVTEDFKLATGTWVNVGGVRLGALAAAAPLIRDIVLAGLDRNYIAALVFPDFEACRRLAGLPPDAEPAAIVSDPNVRAAFQERFDALAAKATGSASHVARAVLLDSPPSIDAGEITDKGSINQRAVMSVRARLVDDLYADPAPPHVLIFERQAAK</sequence>
<keyword evidence="4" id="KW-1185">Reference proteome</keyword>
<reference evidence="4" key="1">
    <citation type="journal article" date="2019" name="Int. J. Syst. Evol. Microbiol.">
        <title>The Global Catalogue of Microorganisms (GCM) 10K type strain sequencing project: providing services to taxonomists for standard genome sequencing and annotation.</title>
        <authorList>
            <consortium name="The Broad Institute Genomics Platform"/>
            <consortium name="The Broad Institute Genome Sequencing Center for Infectious Disease"/>
            <person name="Wu L."/>
            <person name="Ma J."/>
        </authorList>
    </citation>
    <scope>NUCLEOTIDE SEQUENCE [LARGE SCALE GENOMIC DNA]</scope>
    <source>
        <strain evidence="4">NBRC 112416</strain>
    </source>
</reference>
<dbReference type="InterPro" id="IPR020845">
    <property type="entry name" value="AMP-binding_CS"/>
</dbReference>
<proteinExistence type="inferred from homology"/>
<dbReference type="Gene3D" id="3.40.50.12780">
    <property type="entry name" value="N-terminal domain of ligase-like"/>
    <property type="match status" value="1"/>
</dbReference>
<gene>
    <name evidence="3" type="ORF">GCM10010862_26470</name>
</gene>
<comment type="caution">
    <text evidence="3">The sequence shown here is derived from an EMBL/GenBank/DDBJ whole genome shotgun (WGS) entry which is preliminary data.</text>
</comment>
<protein>
    <submittedName>
        <fullName evidence="3">Feruloyl-CoA synthase</fullName>
    </submittedName>
</protein>
<dbReference type="Proteomes" id="UP001156691">
    <property type="component" value="Unassembled WGS sequence"/>
</dbReference>
<name>A0ABQ5W6H8_9HYPH</name>
<feature type="domain" description="AMP-dependent synthetase/ligase" evidence="2">
    <location>
        <begin position="49"/>
        <end position="429"/>
    </location>
</feature>
<evidence type="ECO:0000256" key="1">
    <source>
        <dbReference type="ARBA" id="ARBA00006432"/>
    </source>
</evidence>
<comment type="similarity">
    <text evidence="1">Belongs to the ATP-dependent AMP-binding enzyme family.</text>
</comment>
<evidence type="ECO:0000313" key="3">
    <source>
        <dbReference type="EMBL" id="GLQ55388.1"/>
    </source>
</evidence>
<dbReference type="Pfam" id="PF00501">
    <property type="entry name" value="AMP-binding"/>
    <property type="match status" value="1"/>
</dbReference>
<dbReference type="PANTHER" id="PTHR43201:SF8">
    <property type="entry name" value="ACYL-COA SYNTHETASE FAMILY MEMBER 3"/>
    <property type="match status" value="1"/>
</dbReference>
<dbReference type="RefSeq" id="WP_284340799.1">
    <property type="nucleotide sequence ID" value="NZ_BSNS01000011.1"/>
</dbReference>
<dbReference type="PANTHER" id="PTHR43201">
    <property type="entry name" value="ACYL-COA SYNTHETASE"/>
    <property type="match status" value="1"/>
</dbReference>
<evidence type="ECO:0000259" key="2">
    <source>
        <dbReference type="Pfam" id="PF00501"/>
    </source>
</evidence>
<dbReference type="SUPFAM" id="SSF56801">
    <property type="entry name" value="Acetyl-CoA synthetase-like"/>
    <property type="match status" value="1"/>
</dbReference>
<dbReference type="EMBL" id="BSNS01000011">
    <property type="protein sequence ID" value="GLQ55388.1"/>
    <property type="molecule type" value="Genomic_DNA"/>
</dbReference>
<accession>A0ABQ5W6H8</accession>
<dbReference type="InterPro" id="IPR042099">
    <property type="entry name" value="ANL_N_sf"/>
</dbReference>
<evidence type="ECO:0000313" key="4">
    <source>
        <dbReference type="Proteomes" id="UP001156691"/>
    </source>
</evidence>
<dbReference type="InterPro" id="IPR000873">
    <property type="entry name" value="AMP-dep_synth/lig_dom"/>
</dbReference>
<dbReference type="PROSITE" id="PS00455">
    <property type="entry name" value="AMP_BINDING"/>
    <property type="match status" value="1"/>
</dbReference>